<dbReference type="GO" id="GO:0043856">
    <property type="term" value="F:anti-sigma factor antagonist activity"/>
    <property type="evidence" value="ECO:0007669"/>
    <property type="project" value="TreeGrafter"/>
</dbReference>
<proteinExistence type="predicted"/>
<evidence type="ECO:0000259" key="2">
    <source>
        <dbReference type="PROSITE" id="PS50801"/>
    </source>
</evidence>
<dbReference type="InterPro" id="IPR036513">
    <property type="entry name" value="STAS_dom_sf"/>
</dbReference>
<dbReference type="CDD" id="cd07043">
    <property type="entry name" value="STAS_anti-anti-sigma_factors"/>
    <property type="match status" value="1"/>
</dbReference>
<accession>A0A239NUY5</accession>
<dbReference type="Proteomes" id="UP000198282">
    <property type="component" value="Unassembled WGS sequence"/>
</dbReference>
<sequence>MPPESANMLSISSGVHGTAIVVRATGELDYDYAPIFRREVTQIWGMGADASSPLPSGLPSPLSGPSPLSLPAEAISPLSPETSSPFSPEAPSPLSPSPFSPETPSPFSPETPSPLSPEAPSPLSPETPSPLSPEAPSPLSPEPSPQFSPEAPSLLFPETSSPLSPGTFPPQASLFLETSPGTPLQPETAPWLILDLAGLTFCDSTGLAELLWILHRSQETGTHLVLTGVTRTLRHMLDTTGLLPYFTMYASVEDALKEVEQIRTP</sequence>
<dbReference type="AlphaFoldDB" id="A0A239NUY5"/>
<dbReference type="PANTHER" id="PTHR33495">
    <property type="entry name" value="ANTI-SIGMA FACTOR ANTAGONIST TM_1081-RELATED-RELATED"/>
    <property type="match status" value="1"/>
</dbReference>
<dbReference type="RefSeq" id="WP_089212538.1">
    <property type="nucleotide sequence ID" value="NZ_FZOD01000068.1"/>
</dbReference>
<dbReference type="PROSITE" id="PS50801">
    <property type="entry name" value="STAS"/>
    <property type="match status" value="1"/>
</dbReference>
<evidence type="ECO:0000256" key="1">
    <source>
        <dbReference type="SAM" id="MobiDB-lite"/>
    </source>
</evidence>
<feature type="compositionally biased region" description="Pro residues" evidence="1">
    <location>
        <begin position="88"/>
        <end position="146"/>
    </location>
</feature>
<feature type="compositionally biased region" description="Low complexity" evidence="1">
    <location>
        <begin position="65"/>
        <end position="87"/>
    </location>
</feature>
<dbReference type="InterPro" id="IPR002645">
    <property type="entry name" value="STAS_dom"/>
</dbReference>
<dbReference type="Pfam" id="PF01740">
    <property type="entry name" value="STAS"/>
    <property type="match status" value="1"/>
</dbReference>
<feature type="region of interest" description="Disordered" evidence="1">
    <location>
        <begin position="47"/>
        <end position="182"/>
    </location>
</feature>
<evidence type="ECO:0000313" key="3">
    <source>
        <dbReference type="EMBL" id="SNT58144.1"/>
    </source>
</evidence>
<dbReference type="EMBL" id="FZOD01000068">
    <property type="protein sequence ID" value="SNT58144.1"/>
    <property type="molecule type" value="Genomic_DNA"/>
</dbReference>
<dbReference type="OrthoDB" id="9793697at2"/>
<name>A0A239NUY5_9ACTN</name>
<dbReference type="Gene3D" id="3.30.750.24">
    <property type="entry name" value="STAS domain"/>
    <property type="match status" value="1"/>
</dbReference>
<organism evidence="3 4">
    <name type="scientific">Streptosporangium subroseum</name>
    <dbReference type="NCBI Taxonomy" id="106412"/>
    <lineage>
        <taxon>Bacteria</taxon>
        <taxon>Bacillati</taxon>
        <taxon>Actinomycetota</taxon>
        <taxon>Actinomycetes</taxon>
        <taxon>Streptosporangiales</taxon>
        <taxon>Streptosporangiaceae</taxon>
        <taxon>Streptosporangium</taxon>
    </lineage>
</organism>
<protein>
    <submittedName>
        <fullName evidence="3">Anti-anti-sigma factor</fullName>
    </submittedName>
</protein>
<keyword evidence="4" id="KW-1185">Reference proteome</keyword>
<reference evidence="3 4" key="1">
    <citation type="submission" date="2017-06" db="EMBL/GenBank/DDBJ databases">
        <authorList>
            <person name="Kim H.J."/>
            <person name="Triplett B.A."/>
        </authorList>
    </citation>
    <scope>NUCLEOTIDE SEQUENCE [LARGE SCALE GENOMIC DNA]</scope>
    <source>
        <strain evidence="3 4">CGMCC 4.2132</strain>
    </source>
</reference>
<evidence type="ECO:0000313" key="4">
    <source>
        <dbReference type="Proteomes" id="UP000198282"/>
    </source>
</evidence>
<dbReference type="SUPFAM" id="SSF52091">
    <property type="entry name" value="SpoIIaa-like"/>
    <property type="match status" value="1"/>
</dbReference>
<gene>
    <name evidence="3" type="ORF">SAMN05216276_106842</name>
</gene>
<feature type="domain" description="STAS" evidence="2">
    <location>
        <begin position="9"/>
        <end position="259"/>
    </location>
</feature>